<feature type="non-terminal residue" evidence="1">
    <location>
        <position position="1"/>
    </location>
</feature>
<comment type="caution">
    <text evidence="1">The sequence shown here is derived from an EMBL/GenBank/DDBJ whole genome shotgun (WGS) entry which is preliminary data.</text>
</comment>
<gene>
    <name evidence="1" type="ORF">S03H2_09413</name>
</gene>
<dbReference type="EMBL" id="BARU01004781">
    <property type="protein sequence ID" value="GAH23698.1"/>
    <property type="molecule type" value="Genomic_DNA"/>
</dbReference>
<evidence type="ECO:0000313" key="1">
    <source>
        <dbReference type="EMBL" id="GAH23698.1"/>
    </source>
</evidence>
<evidence type="ECO:0008006" key="2">
    <source>
        <dbReference type="Google" id="ProtNLM"/>
    </source>
</evidence>
<proteinExistence type="predicted"/>
<name>X1FSF4_9ZZZZ</name>
<reference evidence="1" key="1">
    <citation type="journal article" date="2014" name="Front. Microbiol.">
        <title>High frequency of phylogenetically diverse reductive dehalogenase-homologous genes in deep subseafloor sedimentary metagenomes.</title>
        <authorList>
            <person name="Kawai M."/>
            <person name="Futagami T."/>
            <person name="Toyoda A."/>
            <person name="Takaki Y."/>
            <person name="Nishi S."/>
            <person name="Hori S."/>
            <person name="Arai W."/>
            <person name="Tsubouchi T."/>
            <person name="Morono Y."/>
            <person name="Uchiyama I."/>
            <person name="Ito T."/>
            <person name="Fujiyama A."/>
            <person name="Inagaki F."/>
            <person name="Takami H."/>
        </authorList>
    </citation>
    <scope>NUCLEOTIDE SEQUENCE</scope>
    <source>
        <strain evidence="1">Expedition CK06-06</strain>
    </source>
</reference>
<dbReference type="SUPFAM" id="SSF52540">
    <property type="entry name" value="P-loop containing nucleoside triphosphate hydrolases"/>
    <property type="match status" value="1"/>
</dbReference>
<dbReference type="AlphaFoldDB" id="X1FSF4"/>
<dbReference type="Gene3D" id="3.40.50.300">
    <property type="entry name" value="P-loop containing nucleotide triphosphate hydrolases"/>
    <property type="match status" value="1"/>
</dbReference>
<dbReference type="InterPro" id="IPR027417">
    <property type="entry name" value="P-loop_NTPase"/>
</dbReference>
<organism evidence="1">
    <name type="scientific">marine sediment metagenome</name>
    <dbReference type="NCBI Taxonomy" id="412755"/>
    <lineage>
        <taxon>unclassified sequences</taxon>
        <taxon>metagenomes</taxon>
        <taxon>ecological metagenomes</taxon>
    </lineage>
</organism>
<protein>
    <recommendedName>
        <fullName evidence="2">Zona occludens toxin N-terminal domain-containing protein</fullName>
    </recommendedName>
</protein>
<sequence>NEPLRKYVNEGRNLGLSIVVATQNPSGLDPSIRRNADVLVVHSISMRDDLAATEGMLNTLAPDSFEFGHESVSSRVFEQFVRSLPLGYALLSNDMANRVFVTKIRPRLTIHGGLEY</sequence>
<accession>X1FSF4</accession>